<evidence type="ECO:0000313" key="2">
    <source>
        <dbReference type="EMBL" id="WIX79855.1"/>
    </source>
</evidence>
<protein>
    <submittedName>
        <fullName evidence="2">Uncharacterized protein</fullName>
    </submittedName>
</protein>
<dbReference type="RefSeq" id="WP_285970533.1">
    <property type="nucleotide sequence ID" value="NZ_CP127294.1"/>
</dbReference>
<reference evidence="2 3" key="1">
    <citation type="submission" date="2023-06" db="EMBL/GenBank/DDBJ databases">
        <authorList>
            <person name="Oyuntsetseg B."/>
            <person name="Kim S.B."/>
        </authorList>
    </citation>
    <scope>NUCLEOTIDE SEQUENCE [LARGE SCALE GENOMIC DNA]</scope>
    <source>
        <strain evidence="2 3">2-15</strain>
    </source>
</reference>
<accession>A0A9Y2MSR5</accession>
<proteinExistence type="predicted"/>
<evidence type="ECO:0000313" key="3">
    <source>
        <dbReference type="Proteomes" id="UP001236014"/>
    </source>
</evidence>
<dbReference type="KEGG" id="acab:QRX50_03375"/>
<organism evidence="2 3">
    <name type="scientific">Amycolatopsis carbonis</name>
    <dbReference type="NCBI Taxonomy" id="715471"/>
    <lineage>
        <taxon>Bacteria</taxon>
        <taxon>Bacillati</taxon>
        <taxon>Actinomycetota</taxon>
        <taxon>Actinomycetes</taxon>
        <taxon>Pseudonocardiales</taxon>
        <taxon>Pseudonocardiaceae</taxon>
        <taxon>Amycolatopsis</taxon>
    </lineage>
</organism>
<evidence type="ECO:0000256" key="1">
    <source>
        <dbReference type="SAM" id="MobiDB-lite"/>
    </source>
</evidence>
<dbReference type="Proteomes" id="UP001236014">
    <property type="component" value="Chromosome"/>
</dbReference>
<dbReference type="AlphaFoldDB" id="A0A9Y2MSR5"/>
<sequence length="44" mass="4529">MAAVLPLAGCGESTPDSQKAMAVADGQTRSGPATRAPTTRMLRR</sequence>
<feature type="region of interest" description="Disordered" evidence="1">
    <location>
        <begin position="1"/>
        <end position="44"/>
    </location>
</feature>
<dbReference type="EMBL" id="CP127294">
    <property type="protein sequence ID" value="WIX79855.1"/>
    <property type="molecule type" value="Genomic_DNA"/>
</dbReference>
<name>A0A9Y2MSR5_9PSEU</name>
<keyword evidence="3" id="KW-1185">Reference proteome</keyword>
<gene>
    <name evidence="2" type="ORF">QRX50_03375</name>
</gene>